<evidence type="ECO:0000313" key="9">
    <source>
        <dbReference type="EMBL" id="QAT17539.1"/>
    </source>
</evidence>
<evidence type="ECO:0000256" key="1">
    <source>
        <dbReference type="ARBA" id="ARBA00001933"/>
    </source>
</evidence>
<dbReference type="InterPro" id="IPR049315">
    <property type="entry name" value="GDC-P_N"/>
</dbReference>
<dbReference type="PANTHER" id="PTHR11773:SF1">
    <property type="entry name" value="GLYCINE DEHYDROGENASE (DECARBOXYLATING), MITOCHONDRIAL"/>
    <property type="match status" value="1"/>
</dbReference>
<dbReference type="GO" id="GO:0005960">
    <property type="term" value="C:glycine cleavage complex"/>
    <property type="evidence" value="ECO:0007669"/>
    <property type="project" value="TreeGrafter"/>
</dbReference>
<evidence type="ECO:0000313" key="10">
    <source>
        <dbReference type="Proteomes" id="UP000287243"/>
    </source>
</evidence>
<gene>
    <name evidence="9" type="ORF">BU251_07325</name>
</gene>
<dbReference type="SUPFAM" id="SSF53383">
    <property type="entry name" value="PLP-dependent transferases"/>
    <property type="match status" value="1"/>
</dbReference>
<evidence type="ECO:0000256" key="5">
    <source>
        <dbReference type="ARBA" id="ARBA00023002"/>
    </source>
</evidence>
<sequence>MEMIFDKSRPGRRCTRFSCADVPQAKAPDAKFLRRSACELPEVSELDVVRHFTNLSRLNFSVDTNFYPLGSCTMKYNPKFTEDLSRLEGFCRLHPILPQLKGGAARVQGALEVLYETECLLCEITGMDHFTLQPAAGAHGELTGVMLIAAYHRAKKRKRRYVIIPDSAHGTNPASAAIAGYEIINTPSNADGTMDLAALEEKLNDDVAAIMMTCPNTLGLFENQIDEIARLAHKVDALMYYDGANLNAILGHCRPGDLGFDVIHLNLHKTFSTPHGGGGPGAGPVGVKNKLEKFLPVSRVKKNHDGTFALDYNHPDSIGYLAHFYGNFLVILKAYAYILYLGREGLIRTARHAVLNANYVLARLKDHYDTAASRCMHECVLSAAPQTAHGVHALDIAKYLIDCGFHPPTIYFPLIVKEALMIEPTETESKETLDHFIDCMVRAACLAKENPEALKKAPLTTPVARLDETKAAREMNCASI</sequence>
<dbReference type="EMBL" id="CP019384">
    <property type="protein sequence ID" value="QAT17539.1"/>
    <property type="molecule type" value="Genomic_DNA"/>
</dbReference>
<feature type="domain" description="Glycine cleavage system P-protein N-terminal" evidence="7">
    <location>
        <begin position="107"/>
        <end position="297"/>
    </location>
</feature>
<proteinExistence type="predicted"/>
<protein>
    <recommendedName>
        <fullName evidence="3">glycine dehydrogenase (aminomethyl-transferring)</fullName>
        <ecNumber evidence="3">1.4.4.2</ecNumber>
    </recommendedName>
</protein>
<dbReference type="RefSeq" id="WP_128700380.1">
    <property type="nucleotide sequence ID" value="NZ_CP019384.1"/>
</dbReference>
<keyword evidence="4" id="KW-0663">Pyridoxal phosphate</keyword>
<dbReference type="GO" id="GO:0030170">
    <property type="term" value="F:pyridoxal phosphate binding"/>
    <property type="evidence" value="ECO:0007669"/>
    <property type="project" value="TreeGrafter"/>
</dbReference>
<dbReference type="Proteomes" id="UP000287243">
    <property type="component" value="Chromosome"/>
</dbReference>
<dbReference type="Gene3D" id="3.90.1150.10">
    <property type="entry name" value="Aspartate Aminotransferase, domain 1"/>
    <property type="match status" value="1"/>
</dbReference>
<dbReference type="NCBIfam" id="NF003346">
    <property type="entry name" value="PRK04366.1"/>
    <property type="match status" value="1"/>
</dbReference>
<dbReference type="OrthoDB" id="9801272at2"/>
<dbReference type="PANTHER" id="PTHR11773">
    <property type="entry name" value="GLYCINE DEHYDROGENASE, DECARBOXYLATING"/>
    <property type="match status" value="1"/>
</dbReference>
<dbReference type="FunFam" id="3.40.640.10:FF:000224">
    <property type="entry name" value="Probable glycine dehydrogenase (decarboxylating) subunit 2"/>
    <property type="match status" value="1"/>
</dbReference>
<evidence type="ECO:0000256" key="3">
    <source>
        <dbReference type="ARBA" id="ARBA00012134"/>
    </source>
</evidence>
<feature type="domain" description="Glycine dehydrogenase C-terminal" evidence="8">
    <location>
        <begin position="350"/>
        <end position="442"/>
    </location>
</feature>
<dbReference type="Pfam" id="PF21478">
    <property type="entry name" value="GcvP2_C"/>
    <property type="match status" value="1"/>
</dbReference>
<dbReference type="GO" id="GO:0016594">
    <property type="term" value="F:glycine binding"/>
    <property type="evidence" value="ECO:0007669"/>
    <property type="project" value="TreeGrafter"/>
</dbReference>
<dbReference type="InterPro" id="IPR015422">
    <property type="entry name" value="PyrdxlP-dep_Trfase_small"/>
</dbReference>
<dbReference type="InterPro" id="IPR020581">
    <property type="entry name" value="GDC_P"/>
</dbReference>
<keyword evidence="10" id="KW-1185">Reference proteome</keyword>
<evidence type="ECO:0000256" key="4">
    <source>
        <dbReference type="ARBA" id="ARBA00022898"/>
    </source>
</evidence>
<dbReference type="FunFam" id="3.90.1150.10:FF:000014">
    <property type="entry name" value="Probable glycine dehydrogenase (decarboxylating) subunit 2"/>
    <property type="match status" value="1"/>
</dbReference>
<dbReference type="GO" id="GO:0019464">
    <property type="term" value="P:glycine decarboxylation via glycine cleavage system"/>
    <property type="evidence" value="ECO:0007669"/>
    <property type="project" value="TreeGrafter"/>
</dbReference>
<evidence type="ECO:0000259" key="8">
    <source>
        <dbReference type="Pfam" id="PF21478"/>
    </source>
</evidence>
<dbReference type="EC" id="1.4.4.2" evidence="3"/>
<dbReference type="AlphaFoldDB" id="A0A410P5T9"/>
<dbReference type="GO" id="GO:0004375">
    <property type="term" value="F:glycine dehydrogenase (decarboxylating) activity"/>
    <property type="evidence" value="ECO:0007669"/>
    <property type="project" value="UniProtKB-EC"/>
</dbReference>
<dbReference type="InterPro" id="IPR015424">
    <property type="entry name" value="PyrdxlP-dep_Trfase"/>
</dbReference>
<evidence type="ECO:0000256" key="2">
    <source>
        <dbReference type="ARBA" id="ARBA00003788"/>
    </source>
</evidence>
<dbReference type="GO" id="GO:0005829">
    <property type="term" value="C:cytosol"/>
    <property type="evidence" value="ECO:0007669"/>
    <property type="project" value="TreeGrafter"/>
</dbReference>
<comment type="function">
    <text evidence="2">The glycine cleavage system catalyzes the degradation of glycine. The P protein binds the alpha-amino group of glycine through its pyridoxal phosphate cofactor; CO(2) is released and the remaining methylamine moiety is then transferred to the lipoamide cofactor of the H protein.</text>
</comment>
<name>A0A410P5T9_VELA1</name>
<reference evidence="9 10" key="1">
    <citation type="submission" date="2017-01" db="EMBL/GenBank/DDBJ databases">
        <title>First insights into the biology of 'candidatus Vampirococcus archaeovorus'.</title>
        <authorList>
            <person name="Kizina J."/>
            <person name="Jordan S."/>
            <person name="Stueber K."/>
            <person name="Reinhardt R."/>
            <person name="Harder J."/>
        </authorList>
    </citation>
    <scope>NUCLEOTIDE SEQUENCE [LARGE SCALE GENOMIC DNA]</scope>
    <source>
        <strain evidence="9 10">LiM</strain>
    </source>
</reference>
<dbReference type="InterPro" id="IPR015421">
    <property type="entry name" value="PyrdxlP-dep_Trfase_major"/>
</dbReference>
<comment type="cofactor">
    <cofactor evidence="1">
        <name>pyridoxal 5'-phosphate</name>
        <dbReference type="ChEBI" id="CHEBI:597326"/>
    </cofactor>
</comment>
<evidence type="ECO:0000259" key="7">
    <source>
        <dbReference type="Pfam" id="PF02347"/>
    </source>
</evidence>
<dbReference type="Gene3D" id="3.40.640.10">
    <property type="entry name" value="Type I PLP-dependent aspartate aminotransferase-like (Major domain)"/>
    <property type="match status" value="1"/>
</dbReference>
<keyword evidence="5" id="KW-0560">Oxidoreductase</keyword>
<dbReference type="Gene3D" id="6.20.440.10">
    <property type="match status" value="1"/>
</dbReference>
<dbReference type="InterPro" id="IPR049316">
    <property type="entry name" value="GDC-P_C"/>
</dbReference>
<accession>A0A410P5T9</accession>
<dbReference type="Pfam" id="PF02347">
    <property type="entry name" value="GDC-P"/>
    <property type="match status" value="1"/>
</dbReference>
<comment type="catalytic activity">
    <reaction evidence="6">
        <text>N(6)-[(R)-lipoyl]-L-lysyl-[glycine-cleavage complex H protein] + glycine + H(+) = N(6)-[(R)-S(8)-aminomethyldihydrolipoyl]-L-lysyl-[glycine-cleavage complex H protein] + CO2</text>
        <dbReference type="Rhea" id="RHEA:24304"/>
        <dbReference type="Rhea" id="RHEA-COMP:10494"/>
        <dbReference type="Rhea" id="RHEA-COMP:10495"/>
        <dbReference type="ChEBI" id="CHEBI:15378"/>
        <dbReference type="ChEBI" id="CHEBI:16526"/>
        <dbReference type="ChEBI" id="CHEBI:57305"/>
        <dbReference type="ChEBI" id="CHEBI:83099"/>
        <dbReference type="ChEBI" id="CHEBI:83143"/>
        <dbReference type="EC" id="1.4.4.2"/>
    </reaction>
</comment>
<evidence type="ECO:0000256" key="6">
    <source>
        <dbReference type="ARBA" id="ARBA00049026"/>
    </source>
</evidence>
<dbReference type="KEGG" id="vai:BU251_07325"/>
<organism evidence="9 10">
    <name type="scientific">Velamenicoccus archaeovorus</name>
    <dbReference type="NCBI Taxonomy" id="1930593"/>
    <lineage>
        <taxon>Bacteria</taxon>
        <taxon>Pseudomonadati</taxon>
        <taxon>Candidatus Omnitrophota</taxon>
        <taxon>Candidatus Velamenicoccus</taxon>
    </lineage>
</organism>